<dbReference type="InParanoid" id="G0EEQ1"/>
<evidence type="ECO:0000313" key="2">
    <source>
        <dbReference type="EMBL" id="AEM38873.1"/>
    </source>
</evidence>
<keyword evidence="1" id="KW-1133">Transmembrane helix</keyword>
<protein>
    <submittedName>
        <fullName evidence="2">Uncharacterized protein</fullName>
    </submittedName>
</protein>
<accession>G0EEQ1</accession>
<dbReference type="STRING" id="694429.Pyrfu_1005"/>
<feature type="transmembrane region" description="Helical" evidence="1">
    <location>
        <begin position="351"/>
        <end position="370"/>
    </location>
</feature>
<dbReference type="Proteomes" id="UP000001037">
    <property type="component" value="Chromosome"/>
</dbReference>
<keyword evidence="1" id="KW-0812">Transmembrane</keyword>
<proteinExistence type="predicted"/>
<dbReference type="RefSeq" id="WP_014026550.1">
    <property type="nucleotide sequence ID" value="NC_015931.1"/>
</dbReference>
<dbReference type="KEGG" id="pfm:Pyrfu_1005"/>
<gene>
    <name evidence="2" type="ordered locus">Pyrfu_1005</name>
</gene>
<dbReference type="SUPFAM" id="SSF50969">
    <property type="entry name" value="YVTN repeat-like/Quinoprotein amine dehydrogenase"/>
    <property type="match status" value="1"/>
</dbReference>
<sequence>MNATLAILALLVFNMGGVFDLTGVGPGVATGRVLYTNGTKVGVVASVNGSVFALRDYTPLDAGWGTILMASRDGKLLVAYKNGSMYQLGDVVKSMPPYRVTSKGALVTAGLVALLVNKSGAARLRVDGLLVVDYRDGVVLGSRGGNDAVILRGSSALLYEGLAPLALCNETHAVVVYKGDIGILGYRNGLVTLIHVDNVKPVWGETLDYSIASCSDGTLAFTGRANSTITIVVLDTASGSCWLVKPLGEVRGAGVAVDGKRVTAAFSVKGGAKLAIYKCRFKVESLFVEPKRLNATILLESVESSAVSIERLPAVNKTTMLAPNLLLAVLEVRSSGESGAGKVKLGNAPGVPVLLLLVIFFTLLASILLARRSVRRISSAESARHHPG</sequence>
<reference evidence="2 3" key="1">
    <citation type="journal article" date="2011" name="Stand. Genomic Sci.">
        <title>Complete genome sequence of the hyperthermophilic chemolithoautotroph Pyrolobus fumarii type strain (1A).</title>
        <authorList>
            <person name="Anderson I."/>
            <person name="Goker M."/>
            <person name="Nolan M."/>
            <person name="Lucas S."/>
            <person name="Hammon N."/>
            <person name="Deshpande S."/>
            <person name="Cheng J.F."/>
            <person name="Tapia R."/>
            <person name="Han C."/>
            <person name="Goodwin L."/>
            <person name="Pitluck S."/>
            <person name="Huntemann M."/>
            <person name="Liolios K."/>
            <person name="Ivanova N."/>
            <person name="Pagani I."/>
            <person name="Mavromatis K."/>
            <person name="Ovchinikova G."/>
            <person name="Pati A."/>
            <person name="Chen A."/>
            <person name="Palaniappan K."/>
            <person name="Land M."/>
            <person name="Hauser L."/>
            <person name="Brambilla E.M."/>
            <person name="Huber H."/>
            <person name="Yasawong M."/>
            <person name="Rohde M."/>
            <person name="Spring S."/>
            <person name="Abt B."/>
            <person name="Sikorski J."/>
            <person name="Wirth R."/>
            <person name="Detter J.C."/>
            <person name="Woyke T."/>
            <person name="Bristow J."/>
            <person name="Eisen J.A."/>
            <person name="Markowitz V."/>
            <person name="Hugenholtz P."/>
            <person name="Kyrpides N.C."/>
            <person name="Klenk H.P."/>
            <person name="Lapidus A."/>
        </authorList>
    </citation>
    <scope>NUCLEOTIDE SEQUENCE [LARGE SCALE GENOMIC DNA]</scope>
    <source>
        <strain evidence="3">DSM 11204 / 1A</strain>
    </source>
</reference>
<keyword evidence="1" id="KW-0472">Membrane</keyword>
<dbReference type="AlphaFoldDB" id="G0EEQ1"/>
<dbReference type="EMBL" id="CP002838">
    <property type="protein sequence ID" value="AEM38873.1"/>
    <property type="molecule type" value="Genomic_DNA"/>
</dbReference>
<dbReference type="GeneID" id="11139481"/>
<keyword evidence="3" id="KW-1185">Reference proteome</keyword>
<dbReference type="HOGENOM" id="CLU_711006_0_0_2"/>
<dbReference type="InterPro" id="IPR011044">
    <property type="entry name" value="Quino_amine_DH_bsu"/>
</dbReference>
<evidence type="ECO:0000313" key="3">
    <source>
        <dbReference type="Proteomes" id="UP000001037"/>
    </source>
</evidence>
<organism evidence="2 3">
    <name type="scientific">Pyrolobus fumarii (strain DSM 11204 / 1A)</name>
    <dbReference type="NCBI Taxonomy" id="694429"/>
    <lineage>
        <taxon>Archaea</taxon>
        <taxon>Thermoproteota</taxon>
        <taxon>Thermoprotei</taxon>
        <taxon>Desulfurococcales</taxon>
        <taxon>Pyrodictiaceae</taxon>
        <taxon>Pyrolobus</taxon>
    </lineage>
</organism>
<name>G0EEQ1_PYRF1</name>
<evidence type="ECO:0000256" key="1">
    <source>
        <dbReference type="SAM" id="Phobius"/>
    </source>
</evidence>